<feature type="transmembrane region" description="Helical" evidence="8">
    <location>
        <begin position="121"/>
        <end position="141"/>
    </location>
</feature>
<feature type="transmembrane region" description="Helical" evidence="8">
    <location>
        <begin position="242"/>
        <end position="269"/>
    </location>
</feature>
<gene>
    <name evidence="9" type="ORF">GXY80_02860</name>
</gene>
<dbReference type="FunFam" id="1.10.3470.10:FF:000001">
    <property type="entry name" value="Vitamin B12 ABC transporter permease BtuC"/>
    <property type="match status" value="1"/>
</dbReference>
<sequence length="337" mass="36090">MKHKSFFPILFLLLLVTAIISLTLGKYPVPLQDTARYFLFRIFGVGNISPEYYQILGNLLVDIRMPRILAAILIGASLSVSGAAFQAMFVNPLVSPGLLGVLAGASFGAALGMVFSKTWLAVQACSFLFGFAAVLIAVGIAKMHKGNTILLLVLGGVISGALFTSLLSIIKYIADPYNQLPAIVQWLMGGLSLVDRSTIFAVGVPQVVSIIMIILFSGYLNALSMGDEEARALGIPVEWVRMLLIFLATVMSALTVVVAGMIGWVGLIIPHVARMLVGPNNKVLIPASALIGAIYLVVVDDVSRLLFNVEIPIGITTSLIGIPFFAFILKKAKRGWN</sequence>
<evidence type="ECO:0000256" key="7">
    <source>
        <dbReference type="ARBA" id="ARBA00023136"/>
    </source>
</evidence>
<dbReference type="GO" id="GO:0033214">
    <property type="term" value="P:siderophore-iron import into cell"/>
    <property type="evidence" value="ECO:0007669"/>
    <property type="project" value="TreeGrafter"/>
</dbReference>
<evidence type="ECO:0000256" key="8">
    <source>
        <dbReference type="SAM" id="Phobius"/>
    </source>
</evidence>
<keyword evidence="6 8" id="KW-1133">Transmembrane helix</keyword>
<evidence type="ECO:0000256" key="6">
    <source>
        <dbReference type="ARBA" id="ARBA00022989"/>
    </source>
</evidence>
<keyword evidence="7 8" id="KW-0472">Membrane</keyword>
<dbReference type="CDD" id="cd06550">
    <property type="entry name" value="TM_ABC_iron-siderophores_like"/>
    <property type="match status" value="1"/>
</dbReference>
<comment type="caution">
    <text evidence="9">The sequence shown here is derived from an EMBL/GenBank/DDBJ whole genome shotgun (WGS) entry which is preliminary data.</text>
</comment>
<feature type="transmembrane region" description="Helical" evidence="8">
    <location>
        <begin position="281"/>
        <end position="299"/>
    </location>
</feature>
<evidence type="ECO:0000256" key="2">
    <source>
        <dbReference type="ARBA" id="ARBA00007935"/>
    </source>
</evidence>
<dbReference type="PANTHER" id="PTHR30472:SF70">
    <property type="entry name" value="MOLYBDATE IMPORT SYSTEM PERMEASE PROTEIN MOLB"/>
    <property type="match status" value="1"/>
</dbReference>
<dbReference type="AlphaFoldDB" id="A0A971RZW6"/>
<comment type="similarity">
    <text evidence="2">Belongs to the binding-protein-dependent transport system permease family. FecCD subfamily.</text>
</comment>
<dbReference type="Proteomes" id="UP000777265">
    <property type="component" value="Unassembled WGS sequence"/>
</dbReference>
<dbReference type="InterPro" id="IPR000522">
    <property type="entry name" value="ABC_transptr_permease_BtuC"/>
</dbReference>
<evidence type="ECO:0000256" key="4">
    <source>
        <dbReference type="ARBA" id="ARBA00022475"/>
    </source>
</evidence>
<dbReference type="InterPro" id="IPR037294">
    <property type="entry name" value="ABC_BtuC-like"/>
</dbReference>
<evidence type="ECO:0000256" key="5">
    <source>
        <dbReference type="ARBA" id="ARBA00022692"/>
    </source>
</evidence>
<feature type="transmembrane region" description="Helical" evidence="8">
    <location>
        <begin position="148"/>
        <end position="170"/>
    </location>
</feature>
<feature type="transmembrane region" description="Helical" evidence="8">
    <location>
        <begin position="311"/>
        <end position="329"/>
    </location>
</feature>
<dbReference type="GO" id="GO:0022857">
    <property type="term" value="F:transmembrane transporter activity"/>
    <property type="evidence" value="ECO:0007669"/>
    <property type="project" value="InterPro"/>
</dbReference>
<evidence type="ECO:0000256" key="1">
    <source>
        <dbReference type="ARBA" id="ARBA00004651"/>
    </source>
</evidence>
<keyword evidence="4" id="KW-1003">Cell membrane</keyword>
<keyword evidence="3" id="KW-0813">Transport</keyword>
<feature type="transmembrane region" description="Helical" evidence="8">
    <location>
        <begin position="68"/>
        <end position="90"/>
    </location>
</feature>
<dbReference type="PANTHER" id="PTHR30472">
    <property type="entry name" value="FERRIC ENTEROBACTIN TRANSPORT SYSTEM PERMEASE PROTEIN"/>
    <property type="match status" value="1"/>
</dbReference>
<dbReference type="SUPFAM" id="SSF81345">
    <property type="entry name" value="ABC transporter involved in vitamin B12 uptake, BtuC"/>
    <property type="match status" value="1"/>
</dbReference>
<reference evidence="9" key="2">
    <citation type="submission" date="2020-01" db="EMBL/GenBank/DDBJ databases">
        <authorList>
            <person name="Campanaro S."/>
        </authorList>
    </citation>
    <scope>NUCLEOTIDE SEQUENCE</scope>
    <source>
        <strain evidence="9">AS06rmzACSIP_7</strain>
    </source>
</reference>
<accession>A0A971RZW6</accession>
<reference evidence="9" key="1">
    <citation type="journal article" date="2020" name="Biotechnol. Biofuels">
        <title>New insights from the biogas microbiome by comprehensive genome-resolved metagenomics of nearly 1600 species originating from multiple anaerobic digesters.</title>
        <authorList>
            <person name="Campanaro S."/>
            <person name="Treu L."/>
            <person name="Rodriguez-R L.M."/>
            <person name="Kovalovszki A."/>
            <person name="Ziels R.M."/>
            <person name="Maus I."/>
            <person name="Zhu X."/>
            <person name="Kougias P.G."/>
            <person name="Basile A."/>
            <person name="Luo G."/>
            <person name="Schluter A."/>
            <person name="Konstantinidis K.T."/>
            <person name="Angelidaki I."/>
        </authorList>
    </citation>
    <scope>NUCLEOTIDE SEQUENCE</scope>
    <source>
        <strain evidence="9">AS06rmzACSIP_7</strain>
    </source>
</reference>
<comment type="subcellular location">
    <subcellularLocation>
        <location evidence="1">Cell membrane</location>
        <topology evidence="1">Multi-pass membrane protein</topology>
    </subcellularLocation>
</comment>
<evidence type="ECO:0000256" key="3">
    <source>
        <dbReference type="ARBA" id="ARBA00022448"/>
    </source>
</evidence>
<evidence type="ECO:0000313" key="9">
    <source>
        <dbReference type="EMBL" id="NLW34411.1"/>
    </source>
</evidence>
<dbReference type="Pfam" id="PF01032">
    <property type="entry name" value="FecCD"/>
    <property type="match status" value="1"/>
</dbReference>
<keyword evidence="5 8" id="KW-0812">Transmembrane</keyword>
<evidence type="ECO:0000313" key="10">
    <source>
        <dbReference type="Proteomes" id="UP000777265"/>
    </source>
</evidence>
<dbReference type="GO" id="GO:0005886">
    <property type="term" value="C:plasma membrane"/>
    <property type="evidence" value="ECO:0007669"/>
    <property type="project" value="UniProtKB-SubCell"/>
</dbReference>
<protein>
    <submittedName>
        <fullName evidence="9">Iron ABC transporter permease</fullName>
    </submittedName>
</protein>
<name>A0A971RZW6_9BACT</name>
<organism evidence="9 10">
    <name type="scientific">Syntrophorhabdus aromaticivorans</name>
    <dbReference type="NCBI Taxonomy" id="328301"/>
    <lineage>
        <taxon>Bacteria</taxon>
        <taxon>Pseudomonadati</taxon>
        <taxon>Thermodesulfobacteriota</taxon>
        <taxon>Syntrophorhabdia</taxon>
        <taxon>Syntrophorhabdales</taxon>
        <taxon>Syntrophorhabdaceae</taxon>
        <taxon>Syntrophorhabdus</taxon>
    </lineage>
</organism>
<dbReference type="Gene3D" id="1.10.3470.10">
    <property type="entry name" value="ABC transporter involved in vitamin B12 uptake, BtuC"/>
    <property type="match status" value="1"/>
</dbReference>
<feature type="transmembrane region" description="Helical" evidence="8">
    <location>
        <begin position="199"/>
        <end position="222"/>
    </location>
</feature>
<proteinExistence type="inferred from homology"/>
<dbReference type="EMBL" id="JAAYEE010000048">
    <property type="protein sequence ID" value="NLW34411.1"/>
    <property type="molecule type" value="Genomic_DNA"/>
</dbReference>